<proteinExistence type="predicted"/>
<sequence length="140" mass="15016">MAPEPRPLDQREPIGIAAWTAAAVGLGTALFLAASMAGLYLLYRPEMGAVAPPRAARFPEPRIQSDPTGDLLDLQAEQRRQAQGYAWVDRERGLARIPVARAVESLAARGQAAYDPLQAPEPGLPLPVRSLAARRAEAGR</sequence>
<feature type="transmembrane region" description="Helical" evidence="2">
    <location>
        <begin position="16"/>
        <end position="43"/>
    </location>
</feature>
<evidence type="ECO:0000256" key="1">
    <source>
        <dbReference type="SAM" id="MobiDB-lite"/>
    </source>
</evidence>
<evidence type="ECO:0000313" key="3">
    <source>
        <dbReference type="EMBL" id="TPG53169.1"/>
    </source>
</evidence>
<dbReference type="AlphaFoldDB" id="A0A502FUU9"/>
<organism evidence="3 4">
    <name type="scientific">Muricoccus nepalensis</name>
    <dbReference type="NCBI Taxonomy" id="1854500"/>
    <lineage>
        <taxon>Bacteria</taxon>
        <taxon>Pseudomonadati</taxon>
        <taxon>Pseudomonadota</taxon>
        <taxon>Alphaproteobacteria</taxon>
        <taxon>Acetobacterales</taxon>
        <taxon>Roseomonadaceae</taxon>
        <taxon>Muricoccus</taxon>
    </lineage>
</organism>
<keyword evidence="4" id="KW-1185">Reference proteome</keyword>
<dbReference type="RefSeq" id="WP_140885073.1">
    <property type="nucleotide sequence ID" value="NZ_RCZP01000019.1"/>
</dbReference>
<gene>
    <name evidence="3" type="ORF">EAH89_17815</name>
</gene>
<protein>
    <submittedName>
        <fullName evidence="3">Uncharacterized protein</fullName>
    </submittedName>
</protein>
<dbReference type="Proteomes" id="UP000317078">
    <property type="component" value="Unassembled WGS sequence"/>
</dbReference>
<name>A0A502FUU9_9PROT</name>
<dbReference type="OrthoDB" id="129807at2"/>
<keyword evidence="2" id="KW-0812">Transmembrane</keyword>
<keyword evidence="2" id="KW-1133">Transmembrane helix</keyword>
<evidence type="ECO:0000313" key="4">
    <source>
        <dbReference type="Proteomes" id="UP000317078"/>
    </source>
</evidence>
<evidence type="ECO:0000256" key="2">
    <source>
        <dbReference type="SAM" id="Phobius"/>
    </source>
</evidence>
<dbReference type="EMBL" id="RCZP01000019">
    <property type="protein sequence ID" value="TPG53169.1"/>
    <property type="molecule type" value="Genomic_DNA"/>
</dbReference>
<reference evidence="3 4" key="1">
    <citation type="journal article" date="2019" name="Environ. Microbiol.">
        <title>Species interactions and distinct microbial communities in high Arctic permafrost affected cryosols are associated with the CH4 and CO2 gas fluxes.</title>
        <authorList>
            <person name="Altshuler I."/>
            <person name="Hamel J."/>
            <person name="Turney S."/>
            <person name="Magnuson E."/>
            <person name="Levesque R."/>
            <person name="Greer C."/>
            <person name="Whyte L.G."/>
        </authorList>
    </citation>
    <scope>NUCLEOTIDE SEQUENCE [LARGE SCALE GENOMIC DNA]</scope>
    <source>
        <strain evidence="3 4">S9.3B</strain>
    </source>
</reference>
<accession>A0A502FUU9</accession>
<comment type="caution">
    <text evidence="3">The sequence shown here is derived from an EMBL/GenBank/DDBJ whole genome shotgun (WGS) entry which is preliminary data.</text>
</comment>
<keyword evidence="2" id="KW-0472">Membrane</keyword>
<feature type="region of interest" description="Disordered" evidence="1">
    <location>
        <begin position="114"/>
        <end position="140"/>
    </location>
</feature>